<gene>
    <name evidence="2" type="ORF">A3I40_01470</name>
</gene>
<reference evidence="2 3" key="1">
    <citation type="journal article" date="2016" name="Nat. Commun.">
        <title>Thousands of microbial genomes shed light on interconnected biogeochemical processes in an aquifer system.</title>
        <authorList>
            <person name="Anantharaman K."/>
            <person name="Brown C.T."/>
            <person name="Hug L.A."/>
            <person name="Sharon I."/>
            <person name="Castelle C.J."/>
            <person name="Probst A.J."/>
            <person name="Thomas B.C."/>
            <person name="Singh A."/>
            <person name="Wilkins M.J."/>
            <person name="Karaoz U."/>
            <person name="Brodie E.L."/>
            <person name="Williams K.H."/>
            <person name="Hubbard S.S."/>
            <person name="Banfield J.F."/>
        </authorList>
    </citation>
    <scope>NUCLEOTIDE SEQUENCE [LARGE SCALE GENOMIC DNA]</scope>
</reference>
<evidence type="ECO:0000313" key="3">
    <source>
        <dbReference type="Proteomes" id="UP000178723"/>
    </source>
</evidence>
<dbReference type="AlphaFoldDB" id="A0A1F7V5R9"/>
<dbReference type="PANTHER" id="PTHR34386">
    <property type="entry name" value="GLUTAREDOXIN"/>
    <property type="match status" value="1"/>
</dbReference>
<dbReference type="InterPro" id="IPR002109">
    <property type="entry name" value="Glutaredoxin"/>
</dbReference>
<evidence type="ECO:0000259" key="1">
    <source>
        <dbReference type="Pfam" id="PF00462"/>
    </source>
</evidence>
<dbReference type="STRING" id="1802407.A3I40_01470"/>
<dbReference type="Proteomes" id="UP000178723">
    <property type="component" value="Unassembled WGS sequence"/>
</dbReference>
<dbReference type="InterPro" id="IPR011911">
    <property type="entry name" value="GlrX_YruB"/>
</dbReference>
<protein>
    <submittedName>
        <fullName evidence="2">NrdH-redoxin</fullName>
    </submittedName>
</protein>
<dbReference type="CDD" id="cd02976">
    <property type="entry name" value="NrdH"/>
    <property type="match status" value="1"/>
</dbReference>
<proteinExistence type="predicted"/>
<dbReference type="NCBIfam" id="NF041212">
    <property type="entry name" value="Uxx_star"/>
    <property type="match status" value="1"/>
</dbReference>
<dbReference type="Pfam" id="PF00462">
    <property type="entry name" value="Glutaredoxin"/>
    <property type="match status" value="1"/>
</dbReference>
<name>A0A1F7V5R9_9BACT</name>
<dbReference type="InterPro" id="IPR051548">
    <property type="entry name" value="Grx-like_ET"/>
</dbReference>
<comment type="caution">
    <text evidence="2">The sequence shown here is derived from an EMBL/GenBank/DDBJ whole genome shotgun (WGS) entry which is preliminary data.</text>
</comment>
<sequence length="82" mass="9137">MQNMTNTVVIYTTVTCPYCKMAKAFFKEHNIEFVEKDVTSDPVAQQEMIKKSDQLAVPVIDVGGQIIVGFQQGKLKELLGIS</sequence>
<dbReference type="EMBL" id="MGEP01000059">
    <property type="protein sequence ID" value="OGL85830.1"/>
    <property type="molecule type" value="Genomic_DNA"/>
</dbReference>
<dbReference type="InterPro" id="IPR036249">
    <property type="entry name" value="Thioredoxin-like_sf"/>
</dbReference>
<dbReference type="GO" id="GO:0045454">
    <property type="term" value="P:cell redox homeostasis"/>
    <property type="evidence" value="ECO:0007669"/>
    <property type="project" value="TreeGrafter"/>
</dbReference>
<dbReference type="Gene3D" id="3.40.30.10">
    <property type="entry name" value="Glutaredoxin"/>
    <property type="match status" value="1"/>
</dbReference>
<evidence type="ECO:0000313" key="2">
    <source>
        <dbReference type="EMBL" id="OGL85830.1"/>
    </source>
</evidence>
<feature type="domain" description="Glutaredoxin" evidence="1">
    <location>
        <begin position="8"/>
        <end position="67"/>
    </location>
</feature>
<dbReference type="NCBIfam" id="TIGR02196">
    <property type="entry name" value="GlrX_YruB"/>
    <property type="match status" value="1"/>
</dbReference>
<organism evidence="2 3">
    <name type="scientific">Candidatus Uhrbacteria bacterium RIFCSPLOWO2_02_FULL_48_12</name>
    <dbReference type="NCBI Taxonomy" id="1802407"/>
    <lineage>
        <taxon>Bacteria</taxon>
        <taxon>Candidatus Uhriibacteriota</taxon>
    </lineage>
</organism>
<dbReference type="PROSITE" id="PS51354">
    <property type="entry name" value="GLUTAREDOXIN_2"/>
    <property type="match status" value="1"/>
</dbReference>
<dbReference type="SUPFAM" id="SSF52833">
    <property type="entry name" value="Thioredoxin-like"/>
    <property type="match status" value="1"/>
</dbReference>
<dbReference type="PANTHER" id="PTHR34386:SF1">
    <property type="entry name" value="GLUTAREDOXIN-LIKE PROTEIN NRDH"/>
    <property type="match status" value="1"/>
</dbReference>
<accession>A0A1F7V5R9</accession>
<dbReference type="GO" id="GO:0009055">
    <property type="term" value="F:electron transfer activity"/>
    <property type="evidence" value="ECO:0007669"/>
    <property type="project" value="TreeGrafter"/>
</dbReference>